<dbReference type="RefSeq" id="WP_345001425.1">
    <property type="nucleotide sequence ID" value="NZ_BAABFR010000155.1"/>
</dbReference>
<dbReference type="InterPro" id="IPR011008">
    <property type="entry name" value="Dimeric_a/b-barrel"/>
</dbReference>
<dbReference type="InterPro" id="IPR005545">
    <property type="entry name" value="YCII"/>
</dbReference>
<gene>
    <name evidence="3" type="ORF">GCM10023147_49950</name>
</gene>
<evidence type="ECO:0000259" key="2">
    <source>
        <dbReference type="Pfam" id="PF03795"/>
    </source>
</evidence>
<evidence type="ECO:0000256" key="1">
    <source>
        <dbReference type="ARBA" id="ARBA00007689"/>
    </source>
</evidence>
<comment type="caution">
    <text evidence="3">The sequence shown here is derived from an EMBL/GenBank/DDBJ whole genome shotgun (WGS) entry which is preliminary data.</text>
</comment>
<dbReference type="Gene3D" id="3.30.70.1060">
    <property type="entry name" value="Dimeric alpha+beta barrel"/>
    <property type="match status" value="1"/>
</dbReference>
<evidence type="ECO:0000313" key="3">
    <source>
        <dbReference type="EMBL" id="GAA4406385.1"/>
    </source>
</evidence>
<comment type="similarity">
    <text evidence="1">Belongs to the YciI family.</text>
</comment>
<evidence type="ECO:0000313" key="4">
    <source>
        <dbReference type="Proteomes" id="UP001500635"/>
    </source>
</evidence>
<dbReference type="Pfam" id="PF03795">
    <property type="entry name" value="YCII"/>
    <property type="match status" value="1"/>
</dbReference>
<dbReference type="Proteomes" id="UP001500635">
    <property type="component" value="Unassembled WGS sequence"/>
</dbReference>
<name>A0ABP8KHM0_9ACTN</name>
<protein>
    <recommendedName>
        <fullName evidence="2">YCII-related domain-containing protein</fullName>
    </recommendedName>
</protein>
<dbReference type="EMBL" id="BAABFR010000155">
    <property type="protein sequence ID" value="GAA4406385.1"/>
    <property type="molecule type" value="Genomic_DNA"/>
</dbReference>
<dbReference type="SUPFAM" id="SSF54909">
    <property type="entry name" value="Dimeric alpha+beta barrel"/>
    <property type="match status" value="1"/>
</dbReference>
<proteinExistence type="inferred from homology"/>
<organism evidence="3 4">
    <name type="scientific">Tsukamurella soli</name>
    <dbReference type="NCBI Taxonomy" id="644556"/>
    <lineage>
        <taxon>Bacteria</taxon>
        <taxon>Bacillati</taxon>
        <taxon>Actinomycetota</taxon>
        <taxon>Actinomycetes</taxon>
        <taxon>Mycobacteriales</taxon>
        <taxon>Tsukamurellaceae</taxon>
        <taxon>Tsukamurella</taxon>
    </lineage>
</organism>
<dbReference type="PANTHER" id="PTHR37828">
    <property type="entry name" value="GSR2449 PROTEIN"/>
    <property type="match status" value="1"/>
</dbReference>
<keyword evidence="4" id="KW-1185">Reference proteome</keyword>
<reference evidence="4" key="1">
    <citation type="journal article" date="2019" name="Int. J. Syst. Evol. Microbiol.">
        <title>The Global Catalogue of Microorganisms (GCM) 10K type strain sequencing project: providing services to taxonomists for standard genome sequencing and annotation.</title>
        <authorList>
            <consortium name="The Broad Institute Genomics Platform"/>
            <consortium name="The Broad Institute Genome Sequencing Center for Infectious Disease"/>
            <person name="Wu L."/>
            <person name="Ma J."/>
        </authorList>
    </citation>
    <scope>NUCLEOTIDE SEQUENCE [LARGE SCALE GENOMIC DNA]</scope>
    <source>
        <strain evidence="4">JCM 17688</strain>
    </source>
</reference>
<accession>A0ABP8KHM0</accession>
<feature type="domain" description="YCII-related" evidence="2">
    <location>
        <begin position="1"/>
        <end position="85"/>
    </location>
</feature>
<sequence length="95" mass="10146">MIYAVHYTYAPEQAAVRDEHRPAHREWLRAGVDRGDVLSSGAYPDGSGALIVIRAGSQAAAETFMADDPFAAVGATADVRIVQWTPTMGALSDID</sequence>
<dbReference type="PANTHER" id="PTHR37828:SF1">
    <property type="entry name" value="YCII-RELATED DOMAIN-CONTAINING PROTEIN"/>
    <property type="match status" value="1"/>
</dbReference>